<gene>
    <name evidence="1" type="ORF">SAMN05444320_11672</name>
</gene>
<keyword evidence="2" id="KW-1185">Reference proteome</keyword>
<evidence type="ECO:0000313" key="1">
    <source>
        <dbReference type="EMBL" id="SHG91673.1"/>
    </source>
</evidence>
<evidence type="ECO:0000313" key="2">
    <source>
        <dbReference type="Proteomes" id="UP000184501"/>
    </source>
</evidence>
<dbReference type="Proteomes" id="UP000184501">
    <property type="component" value="Unassembled WGS sequence"/>
</dbReference>
<dbReference type="InterPro" id="IPR024520">
    <property type="entry name" value="DUF3558"/>
</dbReference>
<sequence length="87" mass="9459">MIVARPQEDAEAWLTGKRPVQDKQLTVAGFDAAETRNGESCNVVVDAADKQSLDIQLSPSGNEITNDQSCEKAKQGAELVMQTLLQR</sequence>
<dbReference type="STRING" id="2017.SAMN05444320_11672"/>
<dbReference type="Pfam" id="PF12079">
    <property type="entry name" value="DUF3558"/>
    <property type="match status" value="1"/>
</dbReference>
<proteinExistence type="predicted"/>
<dbReference type="OrthoDB" id="3700944at2"/>
<dbReference type="EMBL" id="FQVN01000016">
    <property type="protein sequence ID" value="SHG91673.1"/>
    <property type="molecule type" value="Genomic_DNA"/>
</dbReference>
<dbReference type="AlphaFoldDB" id="A0A1M5NRW0"/>
<evidence type="ECO:0008006" key="3">
    <source>
        <dbReference type="Google" id="ProtNLM"/>
    </source>
</evidence>
<reference evidence="1 2" key="1">
    <citation type="submission" date="2016-11" db="EMBL/GenBank/DDBJ databases">
        <authorList>
            <person name="Jaros S."/>
            <person name="Januszkiewicz K."/>
            <person name="Wedrychowicz H."/>
        </authorList>
    </citation>
    <scope>NUCLEOTIDE SEQUENCE [LARGE SCALE GENOMIC DNA]</scope>
    <source>
        <strain evidence="1 2">DSM 44523</strain>
    </source>
</reference>
<organism evidence="1 2">
    <name type="scientific">Streptoalloteichus hindustanus</name>
    <dbReference type="NCBI Taxonomy" id="2017"/>
    <lineage>
        <taxon>Bacteria</taxon>
        <taxon>Bacillati</taxon>
        <taxon>Actinomycetota</taxon>
        <taxon>Actinomycetes</taxon>
        <taxon>Pseudonocardiales</taxon>
        <taxon>Pseudonocardiaceae</taxon>
        <taxon>Streptoalloteichus</taxon>
    </lineage>
</organism>
<name>A0A1M5NRW0_STRHI</name>
<accession>A0A1M5NRW0</accession>
<dbReference type="RefSeq" id="WP_073489706.1">
    <property type="nucleotide sequence ID" value="NZ_FQVN01000016.1"/>
</dbReference>
<protein>
    <recommendedName>
        <fullName evidence="3">DUF3558 domain-containing protein</fullName>
    </recommendedName>
</protein>